<evidence type="ECO:0008006" key="3">
    <source>
        <dbReference type="Google" id="ProtNLM"/>
    </source>
</evidence>
<evidence type="ECO:0000313" key="1">
    <source>
        <dbReference type="EMBL" id="UNM96358.1"/>
    </source>
</evidence>
<accession>A0ABY3X0E9</accession>
<reference evidence="1 2" key="1">
    <citation type="submission" date="2022-03" db="EMBL/GenBank/DDBJ databases">
        <title>Ignatzschineria rhizosphaerae HR5S32.</title>
        <authorList>
            <person name="Sun J.Q."/>
            <person name="Feng J.Y."/>
        </authorList>
    </citation>
    <scope>NUCLEOTIDE SEQUENCE [LARGE SCALE GENOMIC DNA]</scope>
    <source>
        <strain evidence="1 2">HR5S32</strain>
    </source>
</reference>
<sequence length="117" mass="13316">MRYFRRSLTIIMMLLMSWMFVMSSMAVADVSGLLMHQQTQSEQVKHEFSFCEDGACAMSASSAMSCLQHCDHHSILPFYMSEMPAVDQVVGTHPRYHRLIPEPILPIEPKPPKISLS</sequence>
<protein>
    <recommendedName>
        <fullName evidence="3">DUF2946 domain-containing protein</fullName>
    </recommendedName>
</protein>
<dbReference type="RefSeq" id="WP_242149789.1">
    <property type="nucleotide sequence ID" value="NZ_CP093379.1"/>
</dbReference>
<gene>
    <name evidence="1" type="ORF">MMG00_00270</name>
</gene>
<dbReference type="EMBL" id="CP093379">
    <property type="protein sequence ID" value="UNM96358.1"/>
    <property type="molecule type" value="Genomic_DNA"/>
</dbReference>
<proteinExistence type="predicted"/>
<organism evidence="1 2">
    <name type="scientific">Ignatzschineria rhizosphaerae</name>
    <dbReference type="NCBI Taxonomy" id="2923279"/>
    <lineage>
        <taxon>Bacteria</taxon>
        <taxon>Pseudomonadati</taxon>
        <taxon>Pseudomonadota</taxon>
        <taxon>Gammaproteobacteria</taxon>
        <taxon>Cardiobacteriales</taxon>
        <taxon>Ignatzschineriaceae</taxon>
        <taxon>Ignatzschineria</taxon>
    </lineage>
</organism>
<keyword evidence="2" id="KW-1185">Reference proteome</keyword>
<evidence type="ECO:0000313" key="2">
    <source>
        <dbReference type="Proteomes" id="UP000829542"/>
    </source>
</evidence>
<dbReference type="Proteomes" id="UP000829542">
    <property type="component" value="Chromosome"/>
</dbReference>
<name>A0ABY3X0E9_9GAMM</name>